<dbReference type="SMART" id="SM00456">
    <property type="entry name" value="WW"/>
    <property type="match status" value="2"/>
</dbReference>
<reference evidence="3" key="1">
    <citation type="submission" date="2021-02" db="EMBL/GenBank/DDBJ databases">
        <authorList>
            <person name="Dougan E. K."/>
            <person name="Rhodes N."/>
            <person name="Thang M."/>
            <person name="Chan C."/>
        </authorList>
    </citation>
    <scope>NUCLEOTIDE SEQUENCE</scope>
</reference>
<dbReference type="PROSITE" id="PS01159">
    <property type="entry name" value="WW_DOMAIN_1"/>
    <property type="match status" value="2"/>
</dbReference>
<dbReference type="GO" id="GO:0005685">
    <property type="term" value="C:U1 snRNP"/>
    <property type="evidence" value="ECO:0007669"/>
    <property type="project" value="TreeGrafter"/>
</dbReference>
<evidence type="ECO:0000259" key="2">
    <source>
        <dbReference type="PROSITE" id="PS50020"/>
    </source>
</evidence>
<dbReference type="Proteomes" id="UP000604046">
    <property type="component" value="Unassembled WGS sequence"/>
</dbReference>
<dbReference type="PROSITE" id="PS50020">
    <property type="entry name" value="WW_DOMAIN_2"/>
    <property type="match status" value="2"/>
</dbReference>
<dbReference type="Pfam" id="PF00397">
    <property type="entry name" value="WW"/>
    <property type="match status" value="1"/>
</dbReference>
<dbReference type="GO" id="GO:0003723">
    <property type="term" value="F:RNA binding"/>
    <property type="evidence" value="ECO:0007669"/>
    <property type="project" value="TreeGrafter"/>
</dbReference>
<feature type="region of interest" description="Disordered" evidence="1">
    <location>
        <begin position="474"/>
        <end position="515"/>
    </location>
</feature>
<evidence type="ECO:0000256" key="1">
    <source>
        <dbReference type="SAM" id="MobiDB-lite"/>
    </source>
</evidence>
<comment type="caution">
    <text evidence="3">The sequence shown here is derived from an EMBL/GenBank/DDBJ whole genome shotgun (WGS) entry which is preliminary data.</text>
</comment>
<dbReference type="InterPro" id="IPR001202">
    <property type="entry name" value="WW_dom"/>
</dbReference>
<accession>A0A812R6N4</accession>
<dbReference type="CDD" id="cd00201">
    <property type="entry name" value="WW"/>
    <property type="match status" value="2"/>
</dbReference>
<keyword evidence="4" id="KW-1185">Reference proteome</keyword>
<feature type="domain" description="WW" evidence="2">
    <location>
        <begin position="27"/>
        <end position="60"/>
    </location>
</feature>
<dbReference type="InterPro" id="IPR036517">
    <property type="entry name" value="FF_domain_sf"/>
</dbReference>
<dbReference type="PANTHER" id="PTHR11864">
    <property type="entry name" value="PRE-MRNA-PROCESSING PROTEIN PRP40"/>
    <property type="match status" value="1"/>
</dbReference>
<evidence type="ECO:0000313" key="3">
    <source>
        <dbReference type="EMBL" id="CAE7422439.1"/>
    </source>
</evidence>
<feature type="region of interest" description="Disordered" evidence="1">
    <location>
        <begin position="405"/>
        <end position="430"/>
    </location>
</feature>
<dbReference type="GO" id="GO:0045292">
    <property type="term" value="P:mRNA cis splicing, via spliceosome"/>
    <property type="evidence" value="ECO:0007669"/>
    <property type="project" value="InterPro"/>
</dbReference>
<feature type="domain" description="WW" evidence="2">
    <location>
        <begin position="74"/>
        <end position="101"/>
    </location>
</feature>
<dbReference type="SUPFAM" id="SSF51045">
    <property type="entry name" value="WW domain"/>
    <property type="match status" value="2"/>
</dbReference>
<dbReference type="GO" id="GO:0071004">
    <property type="term" value="C:U2-type prespliceosome"/>
    <property type="evidence" value="ECO:0007669"/>
    <property type="project" value="TreeGrafter"/>
</dbReference>
<protein>
    <submittedName>
        <fullName evidence="3">PRPF40A protein</fullName>
    </submittedName>
</protein>
<organism evidence="3 4">
    <name type="scientific">Symbiodinium natans</name>
    <dbReference type="NCBI Taxonomy" id="878477"/>
    <lineage>
        <taxon>Eukaryota</taxon>
        <taxon>Sar</taxon>
        <taxon>Alveolata</taxon>
        <taxon>Dinophyceae</taxon>
        <taxon>Suessiales</taxon>
        <taxon>Symbiodiniaceae</taxon>
        <taxon>Symbiodinium</taxon>
    </lineage>
</organism>
<dbReference type="OrthoDB" id="434604at2759"/>
<proteinExistence type="predicted"/>
<dbReference type="Gene3D" id="1.10.10.440">
    <property type="entry name" value="FF domain"/>
    <property type="match status" value="1"/>
</dbReference>
<sequence length="531" mass="60225">MAAPSAAAAAGAAAAALLQRQLLQGSAGSEQGWSEHQTGDGRKFFHNEETGISQWEKPESLMTDSERIVNATAWKQYRIWDGRIFYHNKETKVSCWSMPPELRKLRGESTGLDDRPLPETRTEQRQAFQELLKERQVDASWDWRRVQELARDAPQAEGVSEPVQKQVFAELLSLALKRGEIEARAKARNAAVALERLVEERFSDPDALGTTYEEAARILGDEEAWTLIKSDVRRDEVFQTVMERLEEKHEKARADKRAERVVRLQRLMATDPELRRPRMRWKDATAVLARRDELQEEEPPIEALRVWASMRELRNTTREVDLKNKAQADFYRDERKRRDAFVLSMKELAAAERFTMGTSWAQLEEMLQVSGDQRIAGLREGEGAVAMELFDEFVEELKLKGPEAYAGVEPAPPPPEPILEPPRKRQRASRLSADVPLPPVKQELHAVKMEKEEDEDDTNALDALIAAASSRKGVATKAEAVKAEPVKTEVVKTEPVKGEEDDDDTEEEEDPLMGARLTWLTSTSIVFVPRL</sequence>
<dbReference type="PANTHER" id="PTHR11864:SF35">
    <property type="entry name" value="WW DOMAIN-CONTAINING PROTEIN"/>
    <property type="match status" value="1"/>
</dbReference>
<dbReference type="Gene3D" id="2.20.70.10">
    <property type="match status" value="2"/>
</dbReference>
<dbReference type="EMBL" id="CAJNDS010002304">
    <property type="protein sequence ID" value="CAE7422439.1"/>
    <property type="molecule type" value="Genomic_DNA"/>
</dbReference>
<feature type="compositionally biased region" description="Acidic residues" evidence="1">
    <location>
        <begin position="499"/>
        <end position="511"/>
    </location>
</feature>
<name>A0A812R6N4_9DINO</name>
<feature type="compositionally biased region" description="Pro residues" evidence="1">
    <location>
        <begin position="410"/>
        <end position="420"/>
    </location>
</feature>
<dbReference type="InterPro" id="IPR039726">
    <property type="entry name" value="Prp40-like"/>
</dbReference>
<feature type="compositionally biased region" description="Basic and acidic residues" evidence="1">
    <location>
        <begin position="479"/>
        <end position="498"/>
    </location>
</feature>
<gene>
    <name evidence="3" type="primary">PRPF40A</name>
    <name evidence="3" type="ORF">SNAT2548_LOCUS22972</name>
</gene>
<dbReference type="InterPro" id="IPR036020">
    <property type="entry name" value="WW_dom_sf"/>
</dbReference>
<evidence type="ECO:0000313" key="4">
    <source>
        <dbReference type="Proteomes" id="UP000604046"/>
    </source>
</evidence>
<dbReference type="SUPFAM" id="SSF81698">
    <property type="entry name" value="FF domain"/>
    <property type="match status" value="1"/>
</dbReference>
<dbReference type="AlphaFoldDB" id="A0A812R6N4"/>